<sequence length="13" mass="1481">MFPHMIATNCGCR</sequence>
<protein>
    <submittedName>
        <fullName evidence="1">Transforming growth factor beta superfamily signaling ligand</fullName>
    </submittedName>
</protein>
<evidence type="ECO:0000313" key="1">
    <source>
        <dbReference type="EMBL" id="CAB3225880.1"/>
    </source>
</evidence>
<name>A0A6F9D6Y2_9ASCI</name>
<organism evidence="1">
    <name type="scientific">Phallusia mammillata</name>
    <dbReference type="NCBI Taxonomy" id="59560"/>
    <lineage>
        <taxon>Eukaryota</taxon>
        <taxon>Metazoa</taxon>
        <taxon>Chordata</taxon>
        <taxon>Tunicata</taxon>
        <taxon>Ascidiacea</taxon>
        <taxon>Phlebobranchia</taxon>
        <taxon>Ascidiidae</taxon>
        <taxon>Phallusia</taxon>
    </lineage>
</organism>
<dbReference type="EMBL" id="LR783352">
    <property type="protein sequence ID" value="CAB3225880.1"/>
    <property type="molecule type" value="mRNA"/>
</dbReference>
<gene>
    <name evidence="1" type="primary">Bmp2-001</name>
</gene>
<reference evidence="1" key="1">
    <citation type="submission" date="2020-04" db="EMBL/GenBank/DDBJ databases">
        <authorList>
            <person name="Neveu A P."/>
        </authorList>
    </citation>
    <scope>NUCLEOTIDE SEQUENCE</scope>
    <source>
        <tissue evidence="1">Whole embryo</tissue>
    </source>
</reference>
<accession>A0A6F9D6Y2</accession>
<proteinExistence type="evidence at transcript level"/>